<evidence type="ECO:0000313" key="18">
    <source>
        <dbReference type="Proteomes" id="UP000193090"/>
    </source>
</evidence>
<feature type="transmembrane region" description="Helical" evidence="14">
    <location>
        <begin position="76"/>
        <end position="95"/>
    </location>
</feature>
<keyword evidence="18" id="KW-1185">Reference proteome</keyword>
<evidence type="ECO:0000256" key="11">
    <source>
        <dbReference type="ARBA" id="ARBA00033184"/>
    </source>
</evidence>
<feature type="transmembrane region" description="Helical" evidence="14">
    <location>
        <begin position="406"/>
        <end position="425"/>
    </location>
</feature>
<feature type="transmembrane region" description="Helical" evidence="14">
    <location>
        <begin position="465"/>
        <end position="484"/>
    </location>
</feature>
<comment type="similarity">
    <text evidence="3">Belongs to the glycosyltransferase 85 family.</text>
</comment>
<dbReference type="Pfam" id="PF12249">
    <property type="entry name" value="AftA_C"/>
    <property type="match status" value="1"/>
</dbReference>
<dbReference type="GO" id="GO:0016757">
    <property type="term" value="F:glycosyltransferase activity"/>
    <property type="evidence" value="ECO:0007669"/>
    <property type="project" value="InterPro"/>
</dbReference>
<dbReference type="InterPro" id="IPR020963">
    <property type="entry name" value="ArabinofuranosylTrfase_AftA_N"/>
</dbReference>
<evidence type="ECO:0000256" key="7">
    <source>
        <dbReference type="ARBA" id="ARBA00022679"/>
    </source>
</evidence>
<comment type="subcellular location">
    <subcellularLocation>
        <location evidence="1">Cell membrane</location>
        <topology evidence="1">Multi-pass membrane protein</topology>
    </subcellularLocation>
</comment>
<accession>A0A1X2EMA0</accession>
<dbReference type="Pfam" id="PF12250">
    <property type="entry name" value="AftA_N"/>
    <property type="match status" value="2"/>
</dbReference>
<reference evidence="17 18" key="1">
    <citation type="submission" date="2016-01" db="EMBL/GenBank/DDBJ databases">
        <title>The new phylogeny of the genus Mycobacterium.</title>
        <authorList>
            <person name="Tarcisio F."/>
            <person name="Conor M."/>
            <person name="Antonella G."/>
            <person name="Elisabetta G."/>
            <person name="Giulia F.S."/>
            <person name="Sara T."/>
            <person name="Anna F."/>
            <person name="Clotilde B."/>
            <person name="Roberto B."/>
            <person name="Veronica D.S."/>
            <person name="Fabio R."/>
            <person name="Monica P."/>
            <person name="Olivier J."/>
            <person name="Enrico T."/>
            <person name="Nicola S."/>
        </authorList>
    </citation>
    <scope>NUCLEOTIDE SEQUENCE [LARGE SCALE GENOMIC DNA]</scope>
    <source>
        <strain evidence="17 18">DSM 44153</strain>
    </source>
</reference>
<feature type="domain" description="Arabinofuranosyltransferase AftA C-terminal" evidence="15">
    <location>
        <begin position="520"/>
        <end position="696"/>
    </location>
</feature>
<comment type="pathway">
    <text evidence="2">Cell wall biogenesis; cell wall polysaccharide biosynthesis.</text>
</comment>
<evidence type="ECO:0000256" key="9">
    <source>
        <dbReference type="ARBA" id="ARBA00022989"/>
    </source>
</evidence>
<evidence type="ECO:0000259" key="16">
    <source>
        <dbReference type="Pfam" id="PF12250"/>
    </source>
</evidence>
<sequence length="701" mass="75015">MRTALDRAGRTAGEMALAVAVAVAVSVVALAAIGRVEWPAYPSSNQLHALTTVGQVGCAAGLVGAGWLWRRGRRWAARLAAAVFVSAFAVVTLAMPLGATRLYLFGISVDQQFRTEYLTRLTDSAELRDMTYLGLPPFYPPGWFWLGGRAAALSGTPGWEMYKPWSIVSIAIAVAVALVLWQRMIRFETALIVTAATAAVTLAFSAPEPYAAIITMLLPPVLVLAWSGLRAAARVADPDPDPHPHPAEREPTRTLEAEREPVRTLEAERAPGGTAERAPGGTAERAPGGTAERAPGGLSGRGWAAIVGTGVFLGFAATFYTLLVAYSAFTVTLMALGLAAARWRHRGPAAALDPLLRLAVIGVIAAAIGATTWLPFLLRAARDPISNTGSAQHYLPAAGAELTFPMLQFTLLGALCMLGTLWLVVRARTSVRAAALAFGVVSVYLWSLLSMLTTLARTTLLSFRLQPTLVVLLAAAGVFGFLELTQRLVEGGRQYGWQRGITAVAAVIGFAGALSFSQDIPNVLRPDLTVAYTDTDGYGERGDRRPPGSERYYAEIDDTVTATTGVPHDQTVVLTADYGFLAIYPYFGFQGLTSHYANPLAQFDRRAAAIESWSELTTAEQFTAALDELPWPAPTVFVMRRGAGSAAGDTYTLRLAEDVYPNHPNVRRYTITLPAALFDDPQFRVEQIGPFVVAIRVPSGS</sequence>
<keyword evidence="9 14" id="KW-1133">Transmembrane helix</keyword>
<evidence type="ECO:0000256" key="4">
    <source>
        <dbReference type="ARBA" id="ARBA00012037"/>
    </source>
</evidence>
<feature type="transmembrane region" description="Helical" evidence="14">
    <location>
        <begin position="355"/>
        <end position="378"/>
    </location>
</feature>
<keyword evidence="10 14" id="KW-0472">Membrane</keyword>
<protein>
    <recommendedName>
        <fullName evidence="5">Galactan 5-O-arabinofuranosyltransferase</fullName>
        <ecNumber evidence="4">2.4.2.46</ecNumber>
    </recommendedName>
    <alternativeName>
        <fullName evidence="11">Arabinofuranosyltransferase AftA</fullName>
    </alternativeName>
</protein>
<keyword evidence="6" id="KW-1003">Cell membrane</keyword>
<dbReference type="GO" id="GO:0044038">
    <property type="term" value="P:cell wall macromolecule biosynthetic process"/>
    <property type="evidence" value="ECO:0007669"/>
    <property type="project" value="InterPro"/>
</dbReference>
<dbReference type="InterPro" id="IPR020959">
    <property type="entry name" value="ArabinofuranosylTrfase_AftA_C"/>
</dbReference>
<comment type="catalytic activity">
    <reaction evidence="12">
        <text>Adds an alpha-D-arabinofuranosyl group from trans,octacis-decaprenylphospho-beta-D-arabinofuranose at the 5-O-position of the eighth, tenth and twelfth galactofuranose unit of the galactofuranan chain of [beta-D-galactofuranosyl-(1-&gt;5)-beta-D-galactofuranosyl-(1-&gt;6)]14-beta-D-galactofuranosyl-(1-&gt;5)-beta-D-galactofuranosyl-(1-&gt;4)-alpha-L-rhamnopyranosyl-(1-&gt;3)-N-acetyl-alpha-D-glucosaminyl-diphospho-trans,octacis-decaprenol.</text>
        <dbReference type="EC" id="2.4.2.46"/>
    </reaction>
</comment>
<dbReference type="OrthoDB" id="4775300at2"/>
<feature type="transmembrane region" description="Helical" evidence="14">
    <location>
        <begin position="496"/>
        <end position="516"/>
    </location>
</feature>
<feature type="transmembrane region" description="Helical" evidence="14">
    <location>
        <begin position="210"/>
        <end position="229"/>
    </location>
</feature>
<keyword evidence="7 17" id="KW-0808">Transferase</keyword>
<proteinExistence type="inferred from homology"/>
<feature type="transmembrane region" description="Helical" evidence="14">
    <location>
        <begin position="162"/>
        <end position="180"/>
    </location>
</feature>
<dbReference type="EMBL" id="LQPZ01000015">
    <property type="protein sequence ID" value="ORX06648.1"/>
    <property type="molecule type" value="Genomic_DNA"/>
</dbReference>
<dbReference type="UniPathway" id="UPA00963"/>
<evidence type="ECO:0000256" key="5">
    <source>
        <dbReference type="ARBA" id="ARBA00020482"/>
    </source>
</evidence>
<feature type="compositionally biased region" description="Basic and acidic residues" evidence="13">
    <location>
        <begin position="236"/>
        <end position="269"/>
    </location>
</feature>
<feature type="region of interest" description="Disordered" evidence="13">
    <location>
        <begin position="236"/>
        <end position="295"/>
    </location>
</feature>
<evidence type="ECO:0000256" key="3">
    <source>
        <dbReference type="ARBA" id="ARBA00009655"/>
    </source>
</evidence>
<evidence type="ECO:0000313" key="17">
    <source>
        <dbReference type="EMBL" id="ORX06648.1"/>
    </source>
</evidence>
<feature type="transmembrane region" description="Helical" evidence="14">
    <location>
        <begin position="302"/>
        <end position="320"/>
    </location>
</feature>
<dbReference type="GO" id="GO:0045227">
    <property type="term" value="P:capsule polysaccharide biosynthetic process"/>
    <property type="evidence" value="ECO:0007669"/>
    <property type="project" value="UniProtKB-UniPathway"/>
</dbReference>
<evidence type="ECO:0000256" key="13">
    <source>
        <dbReference type="SAM" id="MobiDB-lite"/>
    </source>
</evidence>
<dbReference type="STRING" id="1798.AWC30_05985"/>
<name>A0A1X2EMA0_9MYCO</name>
<dbReference type="Proteomes" id="UP000193090">
    <property type="component" value="Unassembled WGS sequence"/>
</dbReference>
<feature type="transmembrane region" description="Helical" evidence="14">
    <location>
        <begin position="187"/>
        <end position="204"/>
    </location>
</feature>
<evidence type="ECO:0000256" key="2">
    <source>
        <dbReference type="ARBA" id="ARBA00004776"/>
    </source>
</evidence>
<dbReference type="EC" id="2.4.2.46" evidence="4"/>
<comment type="caution">
    <text evidence="17">The sequence shown here is derived from an EMBL/GenBank/DDBJ whole genome shotgun (WGS) entry which is preliminary data.</text>
</comment>
<dbReference type="AlphaFoldDB" id="A0A1X2EMA0"/>
<feature type="transmembrane region" description="Helical" evidence="14">
    <location>
        <begin position="47"/>
        <end position="69"/>
    </location>
</feature>
<feature type="domain" description="Arabinofuranosyltransferase AftA N-terminal" evidence="16">
    <location>
        <begin position="298"/>
        <end position="512"/>
    </location>
</feature>
<evidence type="ECO:0000256" key="12">
    <source>
        <dbReference type="ARBA" id="ARBA00034030"/>
    </source>
</evidence>
<evidence type="ECO:0000256" key="1">
    <source>
        <dbReference type="ARBA" id="ARBA00004651"/>
    </source>
</evidence>
<gene>
    <name evidence="17" type="ORF">AWC30_05985</name>
</gene>
<feature type="transmembrane region" description="Helical" evidence="14">
    <location>
        <begin position="326"/>
        <end position="343"/>
    </location>
</feature>
<keyword evidence="8 14" id="KW-0812">Transmembrane</keyword>
<evidence type="ECO:0000256" key="6">
    <source>
        <dbReference type="ARBA" id="ARBA00022475"/>
    </source>
</evidence>
<evidence type="ECO:0000259" key="15">
    <source>
        <dbReference type="Pfam" id="PF12249"/>
    </source>
</evidence>
<feature type="domain" description="Arabinofuranosyltransferase AftA N-terminal" evidence="16">
    <location>
        <begin position="14"/>
        <end position="232"/>
    </location>
</feature>
<dbReference type="GO" id="GO:0005886">
    <property type="term" value="C:plasma membrane"/>
    <property type="evidence" value="ECO:0007669"/>
    <property type="project" value="UniProtKB-SubCell"/>
</dbReference>
<evidence type="ECO:0000256" key="14">
    <source>
        <dbReference type="SAM" id="Phobius"/>
    </source>
</evidence>
<feature type="transmembrane region" description="Helical" evidence="14">
    <location>
        <begin position="434"/>
        <end position="453"/>
    </location>
</feature>
<evidence type="ECO:0000256" key="8">
    <source>
        <dbReference type="ARBA" id="ARBA00022692"/>
    </source>
</evidence>
<evidence type="ECO:0000256" key="10">
    <source>
        <dbReference type="ARBA" id="ARBA00023136"/>
    </source>
</evidence>
<organism evidence="17 18">
    <name type="scientific">Mycolicibacillus trivialis</name>
    <dbReference type="NCBI Taxonomy" id="1798"/>
    <lineage>
        <taxon>Bacteria</taxon>
        <taxon>Bacillati</taxon>
        <taxon>Actinomycetota</taxon>
        <taxon>Actinomycetes</taxon>
        <taxon>Mycobacteriales</taxon>
        <taxon>Mycobacteriaceae</taxon>
        <taxon>Mycolicibacillus</taxon>
    </lineage>
</organism>